<name>A0A8S1JMW5_PARPR</name>
<reference evidence="3" key="1">
    <citation type="submission" date="2021-01" db="EMBL/GenBank/DDBJ databases">
        <authorList>
            <consortium name="Genoscope - CEA"/>
            <person name="William W."/>
        </authorList>
    </citation>
    <scope>NUCLEOTIDE SEQUENCE</scope>
</reference>
<feature type="compositionally biased region" description="Basic and acidic residues" evidence="1">
    <location>
        <begin position="66"/>
        <end position="82"/>
    </location>
</feature>
<dbReference type="Proteomes" id="UP000688137">
    <property type="component" value="Unassembled WGS sequence"/>
</dbReference>
<evidence type="ECO:0000256" key="2">
    <source>
        <dbReference type="SAM" id="SignalP"/>
    </source>
</evidence>
<comment type="caution">
    <text evidence="3">The sequence shown here is derived from an EMBL/GenBank/DDBJ whole genome shotgun (WGS) entry which is preliminary data.</text>
</comment>
<dbReference type="EMBL" id="CAJJDM010000002">
    <property type="protein sequence ID" value="CAD8043534.1"/>
    <property type="molecule type" value="Genomic_DNA"/>
</dbReference>
<feature type="compositionally biased region" description="Polar residues" evidence="1">
    <location>
        <begin position="88"/>
        <end position="101"/>
    </location>
</feature>
<gene>
    <name evidence="3" type="ORF">PPRIM_AZ9-3.1.T0050187</name>
</gene>
<keyword evidence="4" id="KW-1185">Reference proteome</keyword>
<protein>
    <submittedName>
        <fullName evidence="3">Uncharacterized protein</fullName>
    </submittedName>
</protein>
<dbReference type="OMA" id="IQAKHQH"/>
<evidence type="ECO:0000313" key="3">
    <source>
        <dbReference type="EMBL" id="CAD8043534.1"/>
    </source>
</evidence>
<feature type="region of interest" description="Disordered" evidence="1">
    <location>
        <begin position="27"/>
        <end position="112"/>
    </location>
</feature>
<feature type="signal peptide" evidence="2">
    <location>
        <begin position="1"/>
        <end position="17"/>
    </location>
</feature>
<evidence type="ECO:0000256" key="1">
    <source>
        <dbReference type="SAM" id="MobiDB-lite"/>
    </source>
</evidence>
<accession>A0A8S1JMW5</accession>
<feature type="chain" id="PRO_5035816804" evidence="2">
    <location>
        <begin position="18"/>
        <end position="112"/>
    </location>
</feature>
<sequence length="112" mass="13013">MIKQIILILLVVFVIQARHQHLRHTKHQLGHNLSMKPGESCLPNTDLGGQKKEETSANQARKHLSKFADHLTEENRKAEDKQPYPNIYTYQDQNCVGNGQDPSKRDRRMRRS</sequence>
<proteinExistence type="predicted"/>
<dbReference type="AlphaFoldDB" id="A0A8S1JMW5"/>
<keyword evidence="2" id="KW-0732">Signal</keyword>
<organism evidence="3 4">
    <name type="scientific">Paramecium primaurelia</name>
    <dbReference type="NCBI Taxonomy" id="5886"/>
    <lineage>
        <taxon>Eukaryota</taxon>
        <taxon>Sar</taxon>
        <taxon>Alveolata</taxon>
        <taxon>Ciliophora</taxon>
        <taxon>Intramacronucleata</taxon>
        <taxon>Oligohymenophorea</taxon>
        <taxon>Peniculida</taxon>
        <taxon>Parameciidae</taxon>
        <taxon>Paramecium</taxon>
    </lineage>
</organism>
<evidence type="ECO:0000313" key="4">
    <source>
        <dbReference type="Proteomes" id="UP000688137"/>
    </source>
</evidence>